<comment type="caution">
    <text evidence="3">The sequence shown here is derived from an EMBL/GenBank/DDBJ whole genome shotgun (WGS) entry which is preliminary data.</text>
</comment>
<evidence type="ECO:0000313" key="4">
    <source>
        <dbReference type="Proteomes" id="UP000470520"/>
    </source>
</evidence>
<dbReference type="CDD" id="cd00085">
    <property type="entry name" value="HNHc"/>
    <property type="match status" value="1"/>
</dbReference>
<keyword evidence="3" id="KW-0540">Nuclease</keyword>
<gene>
    <name evidence="3" type="ORF">G3I21_27550</name>
</gene>
<reference evidence="3 4" key="1">
    <citation type="submission" date="2020-01" db="EMBL/GenBank/DDBJ databases">
        <title>Insect and environment-associated Actinomycetes.</title>
        <authorList>
            <person name="Currrie C."/>
            <person name="Chevrette M."/>
            <person name="Carlson C."/>
            <person name="Stubbendieck R."/>
            <person name="Wendt-Pienkowski E."/>
        </authorList>
    </citation>
    <scope>NUCLEOTIDE SEQUENCE [LARGE SCALE GENOMIC DNA]</scope>
    <source>
        <strain evidence="3 4">SID7754</strain>
    </source>
</reference>
<dbReference type="GO" id="GO:0004519">
    <property type="term" value="F:endonuclease activity"/>
    <property type="evidence" value="ECO:0007669"/>
    <property type="project" value="UniProtKB-KW"/>
</dbReference>
<dbReference type="EMBL" id="JAAGMR010000316">
    <property type="protein sequence ID" value="NEB95389.1"/>
    <property type="molecule type" value="Genomic_DNA"/>
</dbReference>
<feature type="domain" description="HNH nuclease" evidence="2">
    <location>
        <begin position="6"/>
        <end position="61"/>
    </location>
</feature>
<evidence type="ECO:0000256" key="1">
    <source>
        <dbReference type="SAM" id="MobiDB-lite"/>
    </source>
</evidence>
<evidence type="ECO:0000313" key="3">
    <source>
        <dbReference type="EMBL" id="NEB95389.1"/>
    </source>
</evidence>
<dbReference type="InterPro" id="IPR003615">
    <property type="entry name" value="HNH_nuc"/>
</dbReference>
<dbReference type="Proteomes" id="UP000470520">
    <property type="component" value="Unassembled WGS sequence"/>
</dbReference>
<evidence type="ECO:0000259" key="2">
    <source>
        <dbReference type="Pfam" id="PF13391"/>
    </source>
</evidence>
<name>A0A7K3QZR0_9ACTN</name>
<accession>A0A7K3QZR0</accession>
<proteinExistence type="predicted"/>
<feature type="region of interest" description="Disordered" evidence="1">
    <location>
        <begin position="100"/>
        <end position="130"/>
    </location>
</feature>
<organism evidence="3 4">
    <name type="scientific">Streptomyces bauhiniae</name>
    <dbReference type="NCBI Taxonomy" id="2340725"/>
    <lineage>
        <taxon>Bacteria</taxon>
        <taxon>Bacillati</taxon>
        <taxon>Actinomycetota</taxon>
        <taxon>Actinomycetes</taxon>
        <taxon>Kitasatosporales</taxon>
        <taxon>Streptomycetaceae</taxon>
        <taxon>Streptomyces</taxon>
    </lineage>
</organism>
<keyword evidence="3" id="KW-0255">Endonuclease</keyword>
<protein>
    <submittedName>
        <fullName evidence="3">HNH endonuclease</fullName>
    </submittedName>
</protein>
<dbReference type="Pfam" id="PF13391">
    <property type="entry name" value="HNH_2"/>
    <property type="match status" value="1"/>
</dbReference>
<sequence>MHADRCQVCGIQLATRFGTYSEGAHIRGLGRPHDGPDEPANLLVLCPNHHVQFDALAIYVDTADVVRYTADDGRIGDLRRIPEHPISWAHLRYHRALCGRDTPGDEQLSKQMPNQRRTAPLILSGPPSQN</sequence>
<keyword evidence="3" id="KW-0378">Hydrolase</keyword>
<dbReference type="AlphaFoldDB" id="A0A7K3QZR0"/>